<dbReference type="RefSeq" id="WP_012676433.1">
    <property type="nucleotide sequence ID" value="NC_012440.1"/>
</dbReference>
<evidence type="ECO:0000259" key="1">
    <source>
        <dbReference type="PROSITE" id="PS51833"/>
    </source>
</evidence>
<dbReference type="Proteomes" id="UP000001366">
    <property type="component" value="Chromosome"/>
</dbReference>
<dbReference type="STRING" id="123214.PERMA_0124"/>
<accession>C0QTA6</accession>
<feature type="domain" description="HDOD" evidence="1">
    <location>
        <begin position="186"/>
        <end position="374"/>
    </location>
</feature>
<reference evidence="2 3" key="1">
    <citation type="journal article" date="2009" name="J. Bacteriol.">
        <title>Complete and draft genome sequences of six members of the Aquificales.</title>
        <authorList>
            <person name="Reysenbach A.L."/>
            <person name="Hamamura N."/>
            <person name="Podar M."/>
            <person name="Griffiths E."/>
            <person name="Ferreira S."/>
            <person name="Hochstein R."/>
            <person name="Heidelberg J."/>
            <person name="Johnson J."/>
            <person name="Mead D."/>
            <person name="Pohorille A."/>
            <person name="Sarmiento M."/>
            <person name="Schweighofer K."/>
            <person name="Seshadri R."/>
            <person name="Voytek M.A."/>
        </authorList>
    </citation>
    <scope>NUCLEOTIDE SEQUENCE [LARGE SCALE GENOMIC DNA]</scope>
    <source>
        <strain evidence="3">DSM 14350 / EX-H1</strain>
    </source>
</reference>
<dbReference type="PANTHER" id="PTHR33525:SF4">
    <property type="entry name" value="CYCLIC DI-GMP PHOSPHODIESTERASE CDGJ"/>
    <property type="match status" value="1"/>
</dbReference>
<gene>
    <name evidence="2" type="ordered locus">PERMA_0124</name>
</gene>
<dbReference type="Pfam" id="PF08668">
    <property type="entry name" value="HDOD"/>
    <property type="match status" value="1"/>
</dbReference>
<dbReference type="InterPro" id="IPR013976">
    <property type="entry name" value="HDOD"/>
</dbReference>
<dbReference type="InterPro" id="IPR052340">
    <property type="entry name" value="RNase_Y/CdgJ"/>
</dbReference>
<dbReference type="eggNOG" id="COG3434">
    <property type="taxonomic scope" value="Bacteria"/>
</dbReference>
<proteinExistence type="predicted"/>
<dbReference type="InterPro" id="IPR014408">
    <property type="entry name" value="dGMP_Pdiesterase_EAL/HD-GYP"/>
</dbReference>
<protein>
    <submittedName>
        <fullName evidence="2">Putative diguanylate phosphodiesterase</fullName>
    </submittedName>
</protein>
<keyword evidence="3" id="KW-1185">Reference proteome</keyword>
<dbReference type="PIRSF" id="PIRSF003180">
    <property type="entry name" value="DiGMPpdiest_YuxH"/>
    <property type="match status" value="1"/>
</dbReference>
<dbReference type="EMBL" id="CP001230">
    <property type="protein sequence ID" value="ACO04195.1"/>
    <property type="molecule type" value="Genomic_DNA"/>
</dbReference>
<dbReference type="SUPFAM" id="SSF109604">
    <property type="entry name" value="HD-domain/PDEase-like"/>
    <property type="match status" value="1"/>
</dbReference>
<dbReference type="HOGENOM" id="CLU_044951_1_1_0"/>
<dbReference type="Gene3D" id="1.10.3210.10">
    <property type="entry name" value="Hypothetical protein af1432"/>
    <property type="match status" value="1"/>
</dbReference>
<dbReference type="InterPro" id="IPR035919">
    <property type="entry name" value="EAL_sf"/>
</dbReference>
<dbReference type="SUPFAM" id="SSF141868">
    <property type="entry name" value="EAL domain-like"/>
    <property type="match status" value="1"/>
</dbReference>
<sequence>MPISGEVYLSKIPLLDKNKRIFAYELTLKDKEENPIPVEDFAEILANISLERIAGHHLLFIKVDPHILDQEILDYIPEEKTVLYITKINEDIIPVIKQLKSIGFRFAFPLNKDFETTKNLADYVFFNVSKLKDELIKKLVTIKFPFEFVLEGIKDEKEFEYYISLGYKLFRGDFILRPQTIVGKTIEPSKAAIIQLFNQINEEFDPKKIEEIIKKNPDLSVSLLKYINSAVFSFREKITSIRHAISILGQKNLMQWLLLYMYRTSDDTSYAETLLELAAERGKTMEIIFEKLKLPKEEVEKAFLVGVLSLMDKLLKTPKEEFVKELNLDEEINEALVRYEGKLGKVLLIVEKIEEGNLQEISHILEDMKLSINDIMAAQVQAYAWFEDVNIV</sequence>
<dbReference type="PROSITE" id="PS51833">
    <property type="entry name" value="HDOD"/>
    <property type="match status" value="1"/>
</dbReference>
<dbReference type="KEGG" id="pmx:PERMA_0124"/>
<organism evidence="2 3">
    <name type="scientific">Persephonella marina (strain DSM 14350 / EX-H1)</name>
    <dbReference type="NCBI Taxonomy" id="123214"/>
    <lineage>
        <taxon>Bacteria</taxon>
        <taxon>Pseudomonadati</taxon>
        <taxon>Aquificota</taxon>
        <taxon>Aquificia</taxon>
        <taxon>Aquificales</taxon>
        <taxon>Hydrogenothermaceae</taxon>
        <taxon>Persephonella</taxon>
    </lineage>
</organism>
<dbReference type="OrthoDB" id="9721at2"/>
<evidence type="ECO:0000313" key="2">
    <source>
        <dbReference type="EMBL" id="ACO04195.1"/>
    </source>
</evidence>
<name>C0QTA6_PERMH</name>
<dbReference type="PaxDb" id="123214-PERMA_0124"/>
<dbReference type="AlphaFoldDB" id="C0QTA6"/>
<evidence type="ECO:0000313" key="3">
    <source>
        <dbReference type="Proteomes" id="UP000001366"/>
    </source>
</evidence>
<dbReference type="PANTHER" id="PTHR33525">
    <property type="match status" value="1"/>
</dbReference>